<feature type="non-terminal residue" evidence="1">
    <location>
        <position position="1"/>
    </location>
</feature>
<dbReference type="AlphaFoldDB" id="A0A426WZR5"/>
<dbReference type="Proteomes" id="UP000287651">
    <property type="component" value="Unassembled WGS sequence"/>
</dbReference>
<protein>
    <submittedName>
        <fullName evidence="1">Uncharacterized protein</fullName>
    </submittedName>
</protein>
<comment type="caution">
    <text evidence="1">The sequence shown here is derived from an EMBL/GenBank/DDBJ whole genome shotgun (WGS) entry which is preliminary data.</text>
</comment>
<reference evidence="1 2" key="1">
    <citation type="journal article" date="2014" name="Agronomy (Basel)">
        <title>A Draft Genome Sequence for Ensete ventricosum, the Drought-Tolerant Tree Against Hunger.</title>
        <authorList>
            <person name="Harrison J."/>
            <person name="Moore K.A."/>
            <person name="Paszkiewicz K."/>
            <person name="Jones T."/>
            <person name="Grant M."/>
            <person name="Ambacheew D."/>
            <person name="Muzemil S."/>
            <person name="Studholme D.J."/>
        </authorList>
    </citation>
    <scope>NUCLEOTIDE SEQUENCE [LARGE SCALE GENOMIC DNA]</scope>
</reference>
<sequence length="64" mass="7386">RRLSYSGPGILLILGLQQVRRRPARRSAPLNCRQIGKRNLFVCDIHRLPSSSRRDGVRCTRVRC</sequence>
<evidence type="ECO:0000313" key="2">
    <source>
        <dbReference type="Proteomes" id="UP000287651"/>
    </source>
</evidence>
<evidence type="ECO:0000313" key="1">
    <source>
        <dbReference type="EMBL" id="RRT32708.1"/>
    </source>
</evidence>
<accession>A0A426WZR5</accession>
<dbReference type="EMBL" id="AMZH03030918">
    <property type="protein sequence ID" value="RRT32708.1"/>
    <property type="molecule type" value="Genomic_DNA"/>
</dbReference>
<name>A0A426WZR5_ENSVE</name>
<proteinExistence type="predicted"/>
<gene>
    <name evidence="1" type="ORF">B296_00051864</name>
</gene>
<organism evidence="1 2">
    <name type="scientific">Ensete ventricosum</name>
    <name type="common">Abyssinian banana</name>
    <name type="synonym">Musa ensete</name>
    <dbReference type="NCBI Taxonomy" id="4639"/>
    <lineage>
        <taxon>Eukaryota</taxon>
        <taxon>Viridiplantae</taxon>
        <taxon>Streptophyta</taxon>
        <taxon>Embryophyta</taxon>
        <taxon>Tracheophyta</taxon>
        <taxon>Spermatophyta</taxon>
        <taxon>Magnoliopsida</taxon>
        <taxon>Liliopsida</taxon>
        <taxon>Zingiberales</taxon>
        <taxon>Musaceae</taxon>
        <taxon>Ensete</taxon>
    </lineage>
</organism>